<keyword evidence="2" id="KW-1185">Reference proteome</keyword>
<dbReference type="Pfam" id="PF09709">
    <property type="entry name" value="Cas_Csd1"/>
    <property type="match status" value="1"/>
</dbReference>
<dbReference type="CDD" id="cd09757">
    <property type="entry name" value="Cas8c_I-C"/>
    <property type="match status" value="1"/>
</dbReference>
<dbReference type="KEGG" id="mrc:R6Y96_04340"/>
<dbReference type="Proteomes" id="UP001305652">
    <property type="component" value="Chromosome"/>
</dbReference>
<dbReference type="AlphaFoldDB" id="A0AAX4FX80"/>
<name>A0AAX4FX80_9EURY</name>
<evidence type="ECO:0000313" key="1">
    <source>
        <dbReference type="EMBL" id="WOX58469.1"/>
    </source>
</evidence>
<dbReference type="RefSeq" id="WP_318622304.1">
    <property type="nucleotide sequence ID" value="NZ_CP137642.1"/>
</dbReference>
<organism evidence="1 2">
    <name type="scientific">Methanoculleus receptaculi</name>
    <dbReference type="NCBI Taxonomy" id="394967"/>
    <lineage>
        <taxon>Archaea</taxon>
        <taxon>Methanobacteriati</taxon>
        <taxon>Methanobacteriota</taxon>
        <taxon>Stenosarchaea group</taxon>
        <taxon>Methanomicrobia</taxon>
        <taxon>Methanomicrobiales</taxon>
        <taxon>Methanomicrobiaceae</taxon>
        <taxon>Methanoculleus</taxon>
    </lineage>
</organism>
<dbReference type="GeneID" id="85732359"/>
<proteinExistence type="predicted"/>
<gene>
    <name evidence="1" type="primary">cas8c</name>
    <name evidence="1" type="ORF">R6Y96_04340</name>
</gene>
<dbReference type="EMBL" id="CP137642">
    <property type="protein sequence ID" value="WOX58469.1"/>
    <property type="molecule type" value="Genomic_DNA"/>
</dbReference>
<sequence>MIIQSLCRYYDILAEDEDAGISRPGYSKGNVSFALVLSPEGELSYIVDLRIDDNKRKRPRAMDVPQQGVRSAGIAPNVLCDNAKYIFGVEKLKRSEFEKKFVKSSGKGASSDYRILAETEKEVVLVNQRSRDSFEAFKNLHHRLFDSLDDRGIRALLTFLDTWNPEEFARHPKIVEYMDELLGGGNCVFECEEVFLHTKPAVMEIWENHLTQEGDDEVFTTQCLVTGKTAPVARVHNKIAGVVGAHQAGASLVTFNDVSFCSYGKEQSFNAPISKSAMFKYTTALNHLLAHQDYRIRIADTTVVFWAETSGTACEEVANLLFDPPDVFEGDTGGQDQDTERVQDWQKIELIRDILDKVRNGRKINLDDIGADPETNFYILGLAPNNARLAVRFWHVDSFGNFVTKAARHHLDMEIVRGGRDPRYVSLYRLLRETVAQSAENKTPAPLLGGLVMRSILNGTPYPVQMYGAILSRVKVERSINSVRAGFIKAYLLRLSRAGLTNLKEDLISVSLKKDNQNVPYRLGRLFAILEKAQTDANKDVKSTISSKYFSSASTTPAVVFPVLLKLAQHHIAKSDWGFKTARDIEEVLDGVDEFPAYLSLEEQGMFMLGYYHQRKASFTKKEDVVSEEA</sequence>
<accession>A0AAX4FX80</accession>
<protein>
    <submittedName>
        <fullName evidence="1">Type I-C CRISPR-associated protein Cas8c/Csd1</fullName>
    </submittedName>
</protein>
<evidence type="ECO:0000313" key="2">
    <source>
        <dbReference type="Proteomes" id="UP001305652"/>
    </source>
</evidence>
<dbReference type="InterPro" id="IPR010144">
    <property type="entry name" value="CRISPR-assoc_prot_Csd1-typ"/>
</dbReference>
<reference evidence="1 2" key="1">
    <citation type="submission" date="2023-10" db="EMBL/GenBank/DDBJ databases">
        <title>The complete genome sequence of Methanoculleus receptaculi DSM 18860.</title>
        <authorList>
            <person name="Lai S.-J."/>
            <person name="You Y.-T."/>
            <person name="Chen S.-C."/>
        </authorList>
    </citation>
    <scope>NUCLEOTIDE SEQUENCE [LARGE SCALE GENOMIC DNA]</scope>
    <source>
        <strain evidence="1 2">DSM 18860</strain>
    </source>
</reference>
<dbReference type="NCBIfam" id="TIGR01863">
    <property type="entry name" value="cas_Csd1"/>
    <property type="match status" value="1"/>
</dbReference>